<accession>A0A1S8WQ95</accession>
<organism evidence="2 3">
    <name type="scientific">Opisthorchis viverrini</name>
    <name type="common">Southeast Asian liver fluke</name>
    <dbReference type="NCBI Taxonomy" id="6198"/>
    <lineage>
        <taxon>Eukaryota</taxon>
        <taxon>Metazoa</taxon>
        <taxon>Spiralia</taxon>
        <taxon>Lophotrochozoa</taxon>
        <taxon>Platyhelminthes</taxon>
        <taxon>Trematoda</taxon>
        <taxon>Digenea</taxon>
        <taxon>Opisthorchiida</taxon>
        <taxon>Opisthorchiata</taxon>
        <taxon>Opisthorchiidae</taxon>
        <taxon>Opisthorchis</taxon>
    </lineage>
</organism>
<proteinExistence type="predicted"/>
<dbReference type="AlphaFoldDB" id="A0A1S8WQ95"/>
<dbReference type="EMBL" id="KV897095">
    <property type="protein sequence ID" value="OON16571.1"/>
    <property type="molecule type" value="Genomic_DNA"/>
</dbReference>
<sequence length="185" mass="22158">MTGKERQIVVHRDNRSLEQQHRDRISSLERSRATRKSTDIVPRTGDDLFPRGWFQEMDRWMAETQRSWYDDIRRMRENMFSLLPLDEFDLPSTFWPASPTDRVSSVIERMERQMEAMRRNMRQMMSHEMDPMLPGFGFHDGPLDFLKDAYQIGEDGKVSVSKMKRIFEPAVVQWVMRTKQLQTIR</sequence>
<evidence type="ECO:0000313" key="2">
    <source>
        <dbReference type="EMBL" id="OON16571.1"/>
    </source>
</evidence>
<reference evidence="2 3" key="1">
    <citation type="submission" date="2015-03" db="EMBL/GenBank/DDBJ databases">
        <title>Draft genome of the nematode, Opisthorchis viverrini.</title>
        <authorList>
            <person name="Mitreva M."/>
        </authorList>
    </citation>
    <scope>NUCLEOTIDE SEQUENCE [LARGE SCALE GENOMIC DNA]</scope>
    <source>
        <strain evidence="2">Khon Kaen</strain>
    </source>
</reference>
<protein>
    <submittedName>
        <fullName evidence="2">Uncharacterized protein</fullName>
    </submittedName>
</protein>
<keyword evidence="1" id="KW-0175">Coiled coil</keyword>
<evidence type="ECO:0000256" key="1">
    <source>
        <dbReference type="SAM" id="Coils"/>
    </source>
</evidence>
<dbReference type="Proteomes" id="UP000243686">
    <property type="component" value="Unassembled WGS sequence"/>
</dbReference>
<keyword evidence="3" id="KW-1185">Reference proteome</keyword>
<gene>
    <name evidence="2" type="ORF">X801_07615</name>
</gene>
<evidence type="ECO:0000313" key="3">
    <source>
        <dbReference type="Proteomes" id="UP000243686"/>
    </source>
</evidence>
<feature type="coiled-coil region" evidence="1">
    <location>
        <begin position="100"/>
        <end position="127"/>
    </location>
</feature>
<name>A0A1S8WQ95_OPIVI</name>